<sequence length="243" mass="27638">MKLNLKFLLPLSLICTQVYAINVLPEIRTTVSVSKADINRISCTNGEINSIDYAADTGLTHKTHENKKNVILLFKQLSSGGRNKIINAKVNILVGCNNEYYPLILDPQEIESQSIFLQTSKLENEARKNNKESNKGFDEGLIDLIKVERNRYEDSEVITNNQIIHLNDLQIKRLSNRNIPGKNYRVNKYVVTSNKDVSLTETQFLNTKLSNYPIIAISIDDFKLNNNKNWTYLYLVVESGGAQ</sequence>
<name>A0A853F1Q0_9GAMM</name>
<reference evidence="3 4" key="1">
    <citation type="submission" date="2020-05" db="EMBL/GenBank/DDBJ databases">
        <title>Horizontal transmission and recombination maintain forever young bacterial symbiont genomes.</title>
        <authorList>
            <person name="Russell S.L."/>
            <person name="Pepper-Tunick E."/>
            <person name="Svedberg J."/>
            <person name="Byrne A."/>
            <person name="Ruelas Castillo J."/>
            <person name="Vollmers C."/>
            <person name="Beinart R.A."/>
            <person name="Corbett-Detig R."/>
        </authorList>
    </citation>
    <scope>NUCLEOTIDE SEQUENCE [LARGE SCALE GENOMIC DNA]</scope>
    <source>
        <strain evidence="3">455</strain>
    </source>
</reference>
<dbReference type="AlphaFoldDB" id="A0A853F1Q0"/>
<protein>
    <submittedName>
        <fullName evidence="3">Type-F conjugative transfer system secretin TraK</fullName>
    </submittedName>
</protein>
<feature type="domain" description="TraK N-terminal" evidence="2">
    <location>
        <begin position="23"/>
        <end position="121"/>
    </location>
</feature>
<dbReference type="Pfam" id="PF06586">
    <property type="entry name" value="TraK_N"/>
    <property type="match status" value="1"/>
</dbReference>
<proteinExistence type="predicted"/>
<dbReference type="RefSeq" id="WP_369151455.1">
    <property type="nucleotide sequence ID" value="NZ_OZ156464.1"/>
</dbReference>
<gene>
    <name evidence="3" type="ORF">H0A76_08295</name>
</gene>
<feature type="signal peptide" evidence="1">
    <location>
        <begin position="1"/>
        <end position="20"/>
    </location>
</feature>
<organism evidence="3 4">
    <name type="scientific">Candidatus Thiodubiliella endoseptemdiera</name>
    <dbReference type="NCBI Taxonomy" id="2738886"/>
    <lineage>
        <taxon>Bacteria</taxon>
        <taxon>Pseudomonadati</taxon>
        <taxon>Pseudomonadota</taxon>
        <taxon>Gammaproteobacteria</taxon>
        <taxon>Candidatus Pseudothioglobaceae</taxon>
        <taxon>Candidatus Thiodubiliella</taxon>
    </lineage>
</organism>
<evidence type="ECO:0000313" key="4">
    <source>
        <dbReference type="Proteomes" id="UP000568751"/>
    </source>
</evidence>
<dbReference type="EMBL" id="JACCHT010000002">
    <property type="protein sequence ID" value="NYT27883.1"/>
    <property type="molecule type" value="Genomic_DNA"/>
</dbReference>
<feature type="chain" id="PRO_5032336524" evidence="1">
    <location>
        <begin position="21"/>
        <end position="243"/>
    </location>
</feature>
<dbReference type="InterPro" id="IPR010563">
    <property type="entry name" value="TraK_N"/>
</dbReference>
<keyword evidence="1" id="KW-0732">Signal</keyword>
<evidence type="ECO:0000256" key="1">
    <source>
        <dbReference type="SAM" id="SignalP"/>
    </source>
</evidence>
<evidence type="ECO:0000259" key="2">
    <source>
        <dbReference type="Pfam" id="PF06586"/>
    </source>
</evidence>
<evidence type="ECO:0000313" key="3">
    <source>
        <dbReference type="EMBL" id="NYT27883.1"/>
    </source>
</evidence>
<comment type="caution">
    <text evidence="3">The sequence shown here is derived from an EMBL/GenBank/DDBJ whole genome shotgun (WGS) entry which is preliminary data.</text>
</comment>
<accession>A0A853F1Q0</accession>
<dbReference type="Proteomes" id="UP000568751">
    <property type="component" value="Unassembled WGS sequence"/>
</dbReference>